<keyword evidence="1" id="KW-0732">Signal</keyword>
<dbReference type="PANTHER" id="PTHR42834">
    <property type="entry name" value="ENDONUCLEASE/EXONUCLEASE/PHOSPHATASE FAMILY PROTEIN (AFU_ORTHOLOGUE AFUA_3G09210)"/>
    <property type="match status" value="1"/>
</dbReference>
<dbReference type="Gene3D" id="3.60.10.10">
    <property type="entry name" value="Endonuclease/exonuclease/phosphatase"/>
    <property type="match status" value="1"/>
</dbReference>
<accession>A0ABX3KIJ7</accession>
<dbReference type="RefSeq" id="WP_131825623.1">
    <property type="nucleotide sequence ID" value="NZ_MUFC01000005.1"/>
</dbReference>
<feature type="signal peptide" evidence="1">
    <location>
        <begin position="1"/>
        <end position="25"/>
    </location>
</feature>
<dbReference type="SUPFAM" id="SSF56219">
    <property type="entry name" value="DNase I-like"/>
    <property type="match status" value="1"/>
</dbReference>
<dbReference type="InterPro" id="IPR005135">
    <property type="entry name" value="Endo/exonuclease/phosphatase"/>
</dbReference>
<dbReference type="Pfam" id="PF03372">
    <property type="entry name" value="Exo_endo_phos"/>
    <property type="match status" value="1"/>
</dbReference>
<proteinExistence type="predicted"/>
<evidence type="ECO:0000313" key="4">
    <source>
        <dbReference type="Proteomes" id="UP000188627"/>
    </source>
</evidence>
<sequence length="782" mass="84835">MKKPMMWSPLALVMAGIALPAAAKAPLTENYQCGVTTPTPIYAIQGDGARSPLVPDGQYSSDKTYAVQGVVTAITQGLYKGVWIQDPQGDGNPATSDGLFVYLRDAQDLDLVPGDTLCASGKIKEYYGHTQLGVTDGQVAKGAYQGDVLPTAIRVGAEETLDQALERYEGMKVTMDADSELVITRNFGFDYDAFRNNMVLSHQAPLYKPTQWHPALTPGAEALAEKNAQNQLYIETDKKAKDGEIPYFPGLDAEQGYLRIGDRIERLSGVLGYSYSQYRLVATNTITAGDIVHRNDRQAAPKAVPGTDIKVASFNVLNYFTSASAVGGPLNVTCEDQADADANRGCNRGAKTAAEFELQRAKIVNALTAMDADIVGLMEIENNGFAAGSAIDDLVTQLNAQFADPRDHYQFVEPSEAEKTQGAYFGSDAIMVGMIYRPATVALAGDAQAIPMPEQHISGESPDGETKTLDKYQRDSLIQRFIINDQPLNVVVNHFKSKGSGCYEDWIAGEFDSETADLQGRCNEFRVSAAVALGERLDTVDGDVLILGDLNAYAKEDPVRVLTDYQRREGQRDILTAAGTEIRGVPMHATGQPVEEGLGYTNLATDWLGDKAYSYSFSGELGALDHALANASLASKVVGVEEWHINSVESTLFEYSRKYTGDLVKSDNAFSSSDHDPVLISLDYPEPVVPVSVTVNNRSILPIVPLLNGQKSPAHAWMKWRATRTFNQASPLVQSLELTADDRIAVSVKALGLFPVYCGRAPADTPMTVTYTGFRCQLTITY</sequence>
<keyword evidence="3" id="KW-0378">Hydrolase</keyword>
<feature type="domain" description="Endonuclease/exonuclease/phosphatase" evidence="2">
    <location>
        <begin position="347"/>
        <end position="675"/>
    </location>
</feature>
<evidence type="ECO:0000259" key="2">
    <source>
        <dbReference type="Pfam" id="PF03372"/>
    </source>
</evidence>
<dbReference type="GO" id="GO:0004519">
    <property type="term" value="F:endonuclease activity"/>
    <property type="evidence" value="ECO:0007669"/>
    <property type="project" value="UniProtKB-KW"/>
</dbReference>
<dbReference type="InterPro" id="IPR036691">
    <property type="entry name" value="Endo/exonu/phosph_ase_sf"/>
</dbReference>
<keyword evidence="3" id="KW-0540">Nuclease</keyword>
<dbReference type="PANTHER" id="PTHR42834:SF1">
    <property type="entry name" value="ENDONUCLEASE_EXONUCLEASE_PHOSPHATASE FAMILY PROTEIN (AFU_ORTHOLOGUE AFUA_3G09210)"/>
    <property type="match status" value="1"/>
</dbReference>
<protein>
    <submittedName>
        <fullName evidence="3">Endonuclease</fullName>
    </submittedName>
</protein>
<keyword evidence="3" id="KW-0255">Endonuclease</keyword>
<keyword evidence="4" id="KW-1185">Reference proteome</keyword>
<dbReference type="NCBIfam" id="NF033681">
    <property type="entry name" value="ExeM_NucH_DNase"/>
    <property type="match status" value="1"/>
</dbReference>
<dbReference type="InterPro" id="IPR047971">
    <property type="entry name" value="ExeM-like"/>
</dbReference>
<name>A0ABX3KIJ7_9GAMM</name>
<evidence type="ECO:0000313" key="3">
    <source>
        <dbReference type="EMBL" id="OOE88994.1"/>
    </source>
</evidence>
<evidence type="ECO:0000256" key="1">
    <source>
        <dbReference type="SAM" id="SignalP"/>
    </source>
</evidence>
<dbReference type="Proteomes" id="UP000188627">
    <property type="component" value="Unassembled WGS sequence"/>
</dbReference>
<feature type="chain" id="PRO_5045186061" evidence="1">
    <location>
        <begin position="26"/>
        <end position="782"/>
    </location>
</feature>
<dbReference type="CDD" id="cd04486">
    <property type="entry name" value="YhcR_OBF_like"/>
    <property type="match status" value="1"/>
</dbReference>
<dbReference type="EMBL" id="MUFC01000005">
    <property type="protein sequence ID" value="OOE88994.1"/>
    <property type="molecule type" value="Genomic_DNA"/>
</dbReference>
<gene>
    <name evidence="3" type="ORF">BZG74_07045</name>
</gene>
<reference evidence="4" key="1">
    <citation type="submission" date="2017-01" db="EMBL/GenBank/DDBJ databases">
        <title>Draft genome of the species Salinivibrio sharmensis.</title>
        <authorList>
            <person name="Lopez-Hermoso C."/>
            <person name="De La Haba R."/>
            <person name="Sanchez-Porro C."/>
            <person name="Ventosa A."/>
        </authorList>
    </citation>
    <scope>NUCLEOTIDE SEQUENCE [LARGE SCALE GENOMIC DNA]</scope>
    <source>
        <strain evidence="4">CBH463</strain>
    </source>
</reference>
<comment type="caution">
    <text evidence="3">The sequence shown here is derived from an EMBL/GenBank/DDBJ whole genome shotgun (WGS) entry which is preliminary data.</text>
</comment>
<organism evidence="3 4">
    <name type="scientific">Salinivibrio sharmensis</name>
    <dbReference type="NCBI Taxonomy" id="390883"/>
    <lineage>
        <taxon>Bacteria</taxon>
        <taxon>Pseudomonadati</taxon>
        <taxon>Pseudomonadota</taxon>
        <taxon>Gammaproteobacteria</taxon>
        <taxon>Vibrionales</taxon>
        <taxon>Vibrionaceae</taxon>
        <taxon>Salinivibrio</taxon>
    </lineage>
</organism>